<keyword evidence="9" id="KW-1185">Reference proteome</keyword>
<dbReference type="Pfam" id="PF20628">
    <property type="entry name" value="Dyp_perox_C"/>
    <property type="match status" value="1"/>
</dbReference>
<evidence type="ECO:0000313" key="8">
    <source>
        <dbReference type="EMBL" id="PTQ91401.1"/>
    </source>
</evidence>
<comment type="cofactor">
    <cofactor evidence="1">
        <name>heme b</name>
        <dbReference type="ChEBI" id="CHEBI:60344"/>
    </cofactor>
</comment>
<dbReference type="NCBIfam" id="TIGR01413">
    <property type="entry name" value="Dyp_perox_fam"/>
    <property type="match status" value="1"/>
</dbReference>
<dbReference type="SUPFAM" id="SSF54909">
    <property type="entry name" value="Dimeric alpha+beta barrel"/>
    <property type="match status" value="1"/>
</dbReference>
<dbReference type="AlphaFoldDB" id="A0A2T5J471"/>
<keyword evidence="2 8" id="KW-0575">Peroxidase</keyword>
<evidence type="ECO:0000256" key="5">
    <source>
        <dbReference type="ARBA" id="ARBA00023004"/>
    </source>
</evidence>
<dbReference type="InterPro" id="IPR048328">
    <property type="entry name" value="Dyp_perox_C"/>
</dbReference>
<dbReference type="InterPro" id="IPR011008">
    <property type="entry name" value="Dimeric_a/b-barrel"/>
</dbReference>
<evidence type="ECO:0000256" key="3">
    <source>
        <dbReference type="ARBA" id="ARBA00022723"/>
    </source>
</evidence>
<protein>
    <submittedName>
        <fullName evidence="8">Putative iron-dependent peroxidase</fullName>
    </submittedName>
</protein>
<dbReference type="EMBL" id="QAON01000001">
    <property type="protein sequence ID" value="PTQ91401.1"/>
    <property type="molecule type" value="Genomic_DNA"/>
</dbReference>
<dbReference type="RefSeq" id="WP_107864411.1">
    <property type="nucleotide sequence ID" value="NZ_QAON01000001.1"/>
</dbReference>
<dbReference type="GO" id="GO:0046872">
    <property type="term" value="F:metal ion binding"/>
    <property type="evidence" value="ECO:0007669"/>
    <property type="project" value="UniProtKB-KW"/>
</dbReference>
<evidence type="ECO:0000256" key="1">
    <source>
        <dbReference type="ARBA" id="ARBA00001970"/>
    </source>
</evidence>
<dbReference type="GO" id="GO:0004601">
    <property type="term" value="F:peroxidase activity"/>
    <property type="evidence" value="ECO:0007669"/>
    <property type="project" value="UniProtKB-KW"/>
</dbReference>
<dbReference type="Proteomes" id="UP000244223">
    <property type="component" value="Unassembled WGS sequence"/>
</dbReference>
<comment type="caution">
    <text evidence="8">The sequence shown here is derived from an EMBL/GenBank/DDBJ whole genome shotgun (WGS) entry which is preliminary data.</text>
</comment>
<dbReference type="InterPro" id="IPR006314">
    <property type="entry name" value="Dyp_peroxidase"/>
</dbReference>
<reference evidence="8 9" key="1">
    <citation type="submission" date="2018-04" db="EMBL/GenBank/DDBJ databases">
        <title>Genomic Encyclopedia of Archaeal and Bacterial Type Strains, Phase II (KMG-II): from individual species to whole genera.</title>
        <authorList>
            <person name="Goeker M."/>
        </authorList>
    </citation>
    <scope>NUCLEOTIDE SEQUENCE [LARGE SCALE GENOMIC DNA]</scope>
    <source>
        <strain evidence="8 9">DSM 5822</strain>
    </source>
</reference>
<evidence type="ECO:0000256" key="2">
    <source>
        <dbReference type="ARBA" id="ARBA00022559"/>
    </source>
</evidence>
<evidence type="ECO:0000256" key="4">
    <source>
        <dbReference type="ARBA" id="ARBA00023002"/>
    </source>
</evidence>
<dbReference type="PANTHER" id="PTHR30521">
    <property type="entry name" value="DEFERROCHELATASE/PEROXIDASE"/>
    <property type="match status" value="1"/>
</dbReference>
<dbReference type="PROSITE" id="PS51404">
    <property type="entry name" value="DYP_PEROXIDASE"/>
    <property type="match status" value="1"/>
</dbReference>
<evidence type="ECO:0000259" key="7">
    <source>
        <dbReference type="Pfam" id="PF20628"/>
    </source>
</evidence>
<name>A0A2T5J471_9GAMM</name>
<gene>
    <name evidence="8" type="ORF">C8N29_101474</name>
</gene>
<evidence type="ECO:0000313" key="9">
    <source>
        <dbReference type="Proteomes" id="UP000244223"/>
    </source>
</evidence>
<feature type="domain" description="Dyp-type peroxidase C-terminal" evidence="7">
    <location>
        <begin position="125"/>
        <end position="280"/>
    </location>
</feature>
<feature type="region of interest" description="Disordered" evidence="6">
    <location>
        <begin position="181"/>
        <end position="208"/>
    </location>
</feature>
<proteinExistence type="predicted"/>
<organism evidence="8 9">
    <name type="scientific">Agitococcus lubricus</name>
    <dbReference type="NCBI Taxonomy" id="1077255"/>
    <lineage>
        <taxon>Bacteria</taxon>
        <taxon>Pseudomonadati</taxon>
        <taxon>Pseudomonadota</taxon>
        <taxon>Gammaproteobacteria</taxon>
        <taxon>Moraxellales</taxon>
        <taxon>Moraxellaceae</taxon>
        <taxon>Agitococcus</taxon>
    </lineage>
</organism>
<evidence type="ECO:0000256" key="6">
    <source>
        <dbReference type="SAM" id="MobiDB-lite"/>
    </source>
</evidence>
<keyword evidence="5" id="KW-0408">Iron</keyword>
<dbReference type="GO" id="GO:0020037">
    <property type="term" value="F:heme binding"/>
    <property type="evidence" value="ECO:0007669"/>
    <property type="project" value="InterPro"/>
</dbReference>
<sequence length="290" mass="32281">MTYQRGILASLPQAARYLSFNALPSADIHTVFAQLCALVDGEQIVLGLGKSLLQRLAINSPKLPNFPSYTHMGIHIPSTPHDLWLWLRGDDRGELLLSSQHLTRLLAPAFVCVDIVEGFCHLGGRDLTGYEDGTENPQGDEAVRAAFVNEPDSVLTGSSFVAVQQWQHSMSTFATYDENEQDNMMGRRRRDNEELDDAPESAHVKRTAQESFSPEAFLLRRSMTWATGVNGGLMFVAFGHSLQAFSQQLRRMVGLEDGISDALFKFTQPTTGAYYWCPPLRDGKIYLPTL</sequence>
<dbReference type="OrthoDB" id="3251355at2"/>
<dbReference type="PANTHER" id="PTHR30521:SF0">
    <property type="entry name" value="DYP-TYPE PEROXIDASE FAMILY PROTEIN"/>
    <property type="match status" value="1"/>
</dbReference>
<dbReference type="GO" id="GO:0005829">
    <property type="term" value="C:cytosol"/>
    <property type="evidence" value="ECO:0007669"/>
    <property type="project" value="TreeGrafter"/>
</dbReference>
<accession>A0A2T5J471</accession>
<keyword evidence="3" id="KW-0479">Metal-binding</keyword>
<keyword evidence="4" id="KW-0560">Oxidoreductase</keyword>